<evidence type="ECO:0000313" key="2">
    <source>
        <dbReference type="EMBL" id="GAA1679621.1"/>
    </source>
</evidence>
<sequence>MPHDLPAELRGAAVDEWTDVVRRAWLGRTTKFVALRRCRRTRCSVTWFKVDDAFAFHLKVIRAGNSAIGLWVRAGSWSAQQLTDGLVPADMVQALGGNLGDAEQLVTVGLWEESPGGYKFHDWHDYQPSKAEVESDRERARKRKQEWRENKRSAVRPPVRPSGTHAGTPPGTDSVTDARTNGGVTPTPTRPARPGPKEPGSGGVLSTTGLCNHWNGRLNRANLSADGECLRCKAGGLCAGCVKTQLERGPASRCSEHPETVA</sequence>
<comment type="caution">
    <text evidence="2">The sequence shown here is derived from an EMBL/GenBank/DDBJ whole genome shotgun (WGS) entry which is preliminary data.</text>
</comment>
<protein>
    <submittedName>
        <fullName evidence="2">Uncharacterized protein</fullName>
    </submittedName>
</protein>
<accession>A0ABP4SZ55</accession>
<proteinExistence type="predicted"/>
<name>A0ABP4SZ55_9ACTN</name>
<evidence type="ECO:0000313" key="3">
    <source>
        <dbReference type="Proteomes" id="UP001500280"/>
    </source>
</evidence>
<dbReference type="EMBL" id="BAAANF010000008">
    <property type="protein sequence ID" value="GAA1679621.1"/>
    <property type="molecule type" value="Genomic_DNA"/>
</dbReference>
<evidence type="ECO:0000256" key="1">
    <source>
        <dbReference type="SAM" id="MobiDB-lite"/>
    </source>
</evidence>
<organism evidence="2 3">
    <name type="scientific">Kribbella yunnanensis</name>
    <dbReference type="NCBI Taxonomy" id="190194"/>
    <lineage>
        <taxon>Bacteria</taxon>
        <taxon>Bacillati</taxon>
        <taxon>Actinomycetota</taxon>
        <taxon>Actinomycetes</taxon>
        <taxon>Propionibacteriales</taxon>
        <taxon>Kribbellaceae</taxon>
        <taxon>Kribbella</taxon>
    </lineage>
</organism>
<dbReference type="Proteomes" id="UP001500280">
    <property type="component" value="Unassembled WGS sequence"/>
</dbReference>
<gene>
    <name evidence="2" type="ORF">GCM10009745_24420</name>
</gene>
<keyword evidence="3" id="KW-1185">Reference proteome</keyword>
<reference evidence="3" key="1">
    <citation type="journal article" date="2019" name="Int. J. Syst. Evol. Microbiol.">
        <title>The Global Catalogue of Microorganisms (GCM) 10K type strain sequencing project: providing services to taxonomists for standard genome sequencing and annotation.</title>
        <authorList>
            <consortium name="The Broad Institute Genomics Platform"/>
            <consortium name="The Broad Institute Genome Sequencing Center for Infectious Disease"/>
            <person name="Wu L."/>
            <person name="Ma J."/>
        </authorList>
    </citation>
    <scope>NUCLEOTIDE SEQUENCE [LARGE SCALE GENOMIC DNA]</scope>
    <source>
        <strain evidence="3">JCM 14307</strain>
    </source>
</reference>
<feature type="region of interest" description="Disordered" evidence="1">
    <location>
        <begin position="129"/>
        <end position="205"/>
    </location>
</feature>
<dbReference type="RefSeq" id="WP_344149607.1">
    <property type="nucleotide sequence ID" value="NZ_BAAANF010000008.1"/>
</dbReference>
<feature type="compositionally biased region" description="Basic and acidic residues" evidence="1">
    <location>
        <begin position="129"/>
        <end position="139"/>
    </location>
</feature>